<name>A0A6G1PHM4_CHAAH</name>
<dbReference type="AlphaFoldDB" id="A0A6G1PHM4"/>
<dbReference type="EMBL" id="CM015716">
    <property type="protein sequence ID" value="KAF3689775.1"/>
    <property type="molecule type" value="Genomic_DNA"/>
</dbReference>
<keyword evidence="1" id="KW-0732">Signal</keyword>
<reference evidence="2 3" key="1">
    <citation type="submission" date="2019-02" db="EMBL/GenBank/DDBJ databases">
        <title>Opniocepnalus argus genome.</title>
        <authorList>
            <person name="Zhou C."/>
            <person name="Xiao S."/>
        </authorList>
    </citation>
    <scope>NUCLEOTIDE SEQUENCE [LARGE SCALE GENOMIC DNA]</scope>
    <source>
        <strain evidence="2">OARG1902GOOAL</strain>
        <tissue evidence="2">Muscle</tissue>
    </source>
</reference>
<protein>
    <submittedName>
        <fullName evidence="2">Uncharacterized protein</fullName>
    </submittedName>
</protein>
<evidence type="ECO:0000313" key="2">
    <source>
        <dbReference type="EMBL" id="KAF3689775.1"/>
    </source>
</evidence>
<accession>A0A6G1PHM4</accession>
<feature type="chain" id="PRO_5026085948" evidence="1">
    <location>
        <begin position="24"/>
        <end position="63"/>
    </location>
</feature>
<keyword evidence="3" id="KW-1185">Reference proteome</keyword>
<proteinExistence type="predicted"/>
<feature type="signal peptide" evidence="1">
    <location>
        <begin position="1"/>
        <end position="23"/>
    </location>
</feature>
<sequence length="63" mass="6971">MSLMYHVIVMTLQLGVLLNLSSCLPTLHTYPAHSLPQPSPPDLISTHSHLFCVPSTKQQYLGL</sequence>
<evidence type="ECO:0000313" key="3">
    <source>
        <dbReference type="Proteomes" id="UP000503349"/>
    </source>
</evidence>
<reference evidence="3" key="2">
    <citation type="submission" date="2019-02" db="EMBL/GenBank/DDBJ databases">
        <title>Opniocepnalus argus Var Kimnra genome.</title>
        <authorList>
            <person name="Zhou C."/>
            <person name="Xiao S."/>
        </authorList>
    </citation>
    <scope>NUCLEOTIDE SEQUENCE [LARGE SCALE GENOMIC DNA]</scope>
</reference>
<organism evidence="2 3">
    <name type="scientific">Channa argus</name>
    <name type="common">Northern snakehead</name>
    <name type="synonym">Ophicephalus argus</name>
    <dbReference type="NCBI Taxonomy" id="215402"/>
    <lineage>
        <taxon>Eukaryota</taxon>
        <taxon>Metazoa</taxon>
        <taxon>Chordata</taxon>
        <taxon>Craniata</taxon>
        <taxon>Vertebrata</taxon>
        <taxon>Euteleostomi</taxon>
        <taxon>Actinopterygii</taxon>
        <taxon>Neopterygii</taxon>
        <taxon>Teleostei</taxon>
        <taxon>Neoteleostei</taxon>
        <taxon>Acanthomorphata</taxon>
        <taxon>Anabantaria</taxon>
        <taxon>Anabantiformes</taxon>
        <taxon>Channoidei</taxon>
        <taxon>Channidae</taxon>
        <taxon>Channa</taxon>
    </lineage>
</organism>
<evidence type="ECO:0000256" key="1">
    <source>
        <dbReference type="SAM" id="SignalP"/>
    </source>
</evidence>
<gene>
    <name evidence="2" type="ORF">EXN66_Car005447</name>
</gene>
<dbReference type="Proteomes" id="UP000503349">
    <property type="component" value="Chromosome 5"/>
</dbReference>